<evidence type="ECO:0000256" key="3">
    <source>
        <dbReference type="ARBA" id="ARBA00022801"/>
    </source>
</evidence>
<dbReference type="InterPro" id="IPR038765">
    <property type="entry name" value="Papain-like_cys_pep_sf"/>
</dbReference>
<organism evidence="7 8">
    <name type="scientific">Desulfosporosinus lacus DSM 15449</name>
    <dbReference type="NCBI Taxonomy" id="1121420"/>
    <lineage>
        <taxon>Bacteria</taxon>
        <taxon>Bacillati</taxon>
        <taxon>Bacillota</taxon>
        <taxon>Clostridia</taxon>
        <taxon>Eubacteriales</taxon>
        <taxon>Desulfitobacteriaceae</taxon>
        <taxon>Desulfosporosinus</taxon>
    </lineage>
</organism>
<dbReference type="GO" id="GO:0008234">
    <property type="term" value="F:cysteine-type peptidase activity"/>
    <property type="evidence" value="ECO:0007669"/>
    <property type="project" value="UniProtKB-KW"/>
</dbReference>
<evidence type="ECO:0000256" key="2">
    <source>
        <dbReference type="ARBA" id="ARBA00022670"/>
    </source>
</evidence>
<feature type="compositionally biased region" description="Polar residues" evidence="5">
    <location>
        <begin position="69"/>
        <end position="84"/>
    </location>
</feature>
<keyword evidence="8" id="KW-1185">Reference proteome</keyword>
<evidence type="ECO:0000259" key="6">
    <source>
        <dbReference type="PROSITE" id="PS51935"/>
    </source>
</evidence>
<dbReference type="Proteomes" id="UP000183954">
    <property type="component" value="Unassembled WGS sequence"/>
</dbReference>
<feature type="compositionally biased region" description="Basic and acidic residues" evidence="5">
    <location>
        <begin position="105"/>
        <end position="115"/>
    </location>
</feature>
<dbReference type="EMBL" id="FQXJ01000003">
    <property type="protein sequence ID" value="SHH16643.1"/>
    <property type="molecule type" value="Genomic_DNA"/>
</dbReference>
<dbReference type="SUPFAM" id="SSF54001">
    <property type="entry name" value="Cysteine proteinases"/>
    <property type="match status" value="1"/>
</dbReference>
<dbReference type="PROSITE" id="PS51935">
    <property type="entry name" value="NLPC_P60"/>
    <property type="match status" value="1"/>
</dbReference>
<dbReference type="GO" id="GO:0006508">
    <property type="term" value="P:proteolysis"/>
    <property type="evidence" value="ECO:0007669"/>
    <property type="project" value="UniProtKB-KW"/>
</dbReference>
<dbReference type="PANTHER" id="PTHR47053">
    <property type="entry name" value="MUREIN DD-ENDOPEPTIDASE MEPH-RELATED"/>
    <property type="match status" value="1"/>
</dbReference>
<reference evidence="8" key="1">
    <citation type="submission" date="2016-11" db="EMBL/GenBank/DDBJ databases">
        <authorList>
            <person name="Varghese N."/>
            <person name="Submissions S."/>
        </authorList>
    </citation>
    <scope>NUCLEOTIDE SEQUENCE [LARGE SCALE GENOMIC DNA]</scope>
    <source>
        <strain evidence="8">DSM 15449</strain>
    </source>
</reference>
<proteinExistence type="inferred from homology"/>
<sequence length="267" mass="28758">MGSTVRKWGSLVALSGIILTSGLTSSTVSTQAAVQEQVFSSISSKSNEEIIQEKMNRYNLVSAKSTLPKQAEVQTNNQKNSTVSDPKPDTDSTKVDGQAIPENSQTDKTKTKPKDVSTASTAKIIVPEKKTVAATEPKVSQQVSRGSAEVDKLISRAMSLQGVPYLWGGTTRDGFDCSGFIQYVFKASGVSLPRTSFEQYKVGTPVSRDQLKPGDLVFFTTYKPGASDVRIYIGGGRTLGSASEGVGIHSLSESYWSKRYIGARRVL</sequence>
<name>A0A1M5QSS4_9FIRM</name>
<dbReference type="InterPro" id="IPR051202">
    <property type="entry name" value="Peptidase_C40"/>
</dbReference>
<dbReference type="InterPro" id="IPR000064">
    <property type="entry name" value="NLP_P60_dom"/>
</dbReference>
<protein>
    <submittedName>
        <fullName evidence="7">Cell wall-associated hydrolase, NlpC family</fullName>
    </submittedName>
</protein>
<evidence type="ECO:0000256" key="4">
    <source>
        <dbReference type="ARBA" id="ARBA00022807"/>
    </source>
</evidence>
<dbReference type="Gene3D" id="3.90.1720.10">
    <property type="entry name" value="endopeptidase domain like (from Nostoc punctiforme)"/>
    <property type="match status" value="1"/>
</dbReference>
<evidence type="ECO:0000256" key="1">
    <source>
        <dbReference type="ARBA" id="ARBA00007074"/>
    </source>
</evidence>
<evidence type="ECO:0000313" key="7">
    <source>
        <dbReference type="EMBL" id="SHH16643.1"/>
    </source>
</evidence>
<feature type="region of interest" description="Disordered" evidence="5">
    <location>
        <begin position="69"/>
        <end position="116"/>
    </location>
</feature>
<gene>
    <name evidence="7" type="ORF">SAMN02746098_00343</name>
</gene>
<evidence type="ECO:0000256" key="5">
    <source>
        <dbReference type="SAM" id="MobiDB-lite"/>
    </source>
</evidence>
<dbReference type="RefSeq" id="WP_084110123.1">
    <property type="nucleotide sequence ID" value="NZ_FQXJ01000003.1"/>
</dbReference>
<keyword evidence="3 7" id="KW-0378">Hydrolase</keyword>
<accession>A0A1M5QSS4</accession>
<dbReference type="PANTHER" id="PTHR47053:SF1">
    <property type="entry name" value="MUREIN DD-ENDOPEPTIDASE MEPH-RELATED"/>
    <property type="match status" value="1"/>
</dbReference>
<dbReference type="AlphaFoldDB" id="A0A1M5QSS4"/>
<comment type="similarity">
    <text evidence="1">Belongs to the peptidase C40 family.</text>
</comment>
<evidence type="ECO:0000313" key="8">
    <source>
        <dbReference type="Proteomes" id="UP000183954"/>
    </source>
</evidence>
<feature type="domain" description="NlpC/P60" evidence="6">
    <location>
        <begin position="147"/>
        <end position="267"/>
    </location>
</feature>
<keyword evidence="2" id="KW-0645">Protease</keyword>
<keyword evidence="4" id="KW-0788">Thiol protease</keyword>
<dbReference type="Pfam" id="PF00877">
    <property type="entry name" value="NLPC_P60"/>
    <property type="match status" value="1"/>
</dbReference>